<keyword evidence="10 15" id="KW-0479">Metal-binding</keyword>
<evidence type="ECO:0000256" key="10">
    <source>
        <dbReference type="ARBA" id="ARBA00022723"/>
    </source>
</evidence>
<dbReference type="InterPro" id="IPR036389">
    <property type="entry name" value="RNase_III_sf"/>
</dbReference>
<dbReference type="Pfam" id="PF14622">
    <property type="entry name" value="Ribonucleas_3_3"/>
    <property type="match status" value="1"/>
</dbReference>
<evidence type="ECO:0000313" key="20">
    <source>
        <dbReference type="Proteomes" id="UP000609531"/>
    </source>
</evidence>
<comment type="similarity">
    <text evidence="3">Belongs to the ribonuclease III family.</text>
</comment>
<evidence type="ECO:0000256" key="14">
    <source>
        <dbReference type="ARBA" id="ARBA00022884"/>
    </source>
</evidence>
<feature type="binding site" evidence="15">
    <location>
        <position position="121"/>
    </location>
    <ligand>
        <name>Mg(2+)</name>
        <dbReference type="ChEBI" id="CHEBI:18420"/>
    </ligand>
</feature>
<feature type="binding site" evidence="15">
    <location>
        <position position="48"/>
    </location>
    <ligand>
        <name>Mg(2+)</name>
        <dbReference type="ChEBI" id="CHEBI:18420"/>
    </ligand>
</feature>
<dbReference type="NCBIfam" id="TIGR02191">
    <property type="entry name" value="RNaseIII"/>
    <property type="match status" value="1"/>
</dbReference>
<dbReference type="InterPro" id="IPR000999">
    <property type="entry name" value="RNase_III_dom"/>
</dbReference>
<dbReference type="Gene3D" id="3.30.160.20">
    <property type="match status" value="1"/>
</dbReference>
<evidence type="ECO:0000256" key="16">
    <source>
        <dbReference type="SAM" id="MobiDB-lite"/>
    </source>
</evidence>
<dbReference type="Proteomes" id="UP000609531">
    <property type="component" value="Unassembled WGS sequence"/>
</dbReference>
<protein>
    <recommendedName>
        <fullName evidence="15">Ribonuclease 3</fullName>
        <ecNumber evidence="15">3.1.26.3</ecNumber>
    </recommendedName>
    <alternativeName>
        <fullName evidence="15">Ribonuclease III</fullName>
        <shortName evidence="15">RNase III</shortName>
    </alternativeName>
</protein>
<feature type="active site" evidence="15">
    <location>
        <position position="124"/>
    </location>
</feature>
<dbReference type="Gene3D" id="1.10.1520.10">
    <property type="entry name" value="Ribonuclease III domain"/>
    <property type="match status" value="1"/>
</dbReference>
<evidence type="ECO:0000256" key="15">
    <source>
        <dbReference type="HAMAP-Rule" id="MF_00104"/>
    </source>
</evidence>
<dbReference type="SMART" id="SM00358">
    <property type="entry name" value="DSRM"/>
    <property type="match status" value="1"/>
</dbReference>
<dbReference type="CDD" id="cd10845">
    <property type="entry name" value="DSRM_RNAse_III_family"/>
    <property type="match status" value="1"/>
</dbReference>
<keyword evidence="5 15" id="KW-0963">Cytoplasm</keyword>
<keyword evidence="13 15" id="KW-0460">Magnesium</keyword>
<dbReference type="EMBL" id="JAEKJA010000024">
    <property type="protein sequence ID" value="MBJ3778192.1"/>
    <property type="molecule type" value="Genomic_DNA"/>
</dbReference>
<accession>A0A934IU36</accession>
<dbReference type="EC" id="3.1.26.3" evidence="15"/>
<dbReference type="PROSITE" id="PS50137">
    <property type="entry name" value="DS_RBD"/>
    <property type="match status" value="1"/>
</dbReference>
<keyword evidence="11 15" id="KW-0255">Endonuclease</keyword>
<dbReference type="GO" id="GO:0042802">
    <property type="term" value="F:identical protein binding"/>
    <property type="evidence" value="ECO:0007669"/>
    <property type="project" value="UniProtKB-ARBA"/>
</dbReference>
<evidence type="ECO:0000256" key="3">
    <source>
        <dbReference type="ARBA" id="ARBA00010183"/>
    </source>
</evidence>
<feature type="active site" evidence="15">
    <location>
        <position position="52"/>
    </location>
</feature>
<evidence type="ECO:0000313" key="19">
    <source>
        <dbReference type="EMBL" id="MBJ3778192.1"/>
    </source>
</evidence>
<dbReference type="GO" id="GO:0003725">
    <property type="term" value="F:double-stranded RNA binding"/>
    <property type="evidence" value="ECO:0007669"/>
    <property type="project" value="TreeGrafter"/>
</dbReference>
<dbReference type="GO" id="GO:0004525">
    <property type="term" value="F:ribonuclease III activity"/>
    <property type="evidence" value="ECO:0007669"/>
    <property type="project" value="UniProtKB-UniRule"/>
</dbReference>
<gene>
    <name evidence="15 19" type="primary">rnc</name>
    <name evidence="19" type="ORF">JCR33_21000</name>
</gene>
<evidence type="ECO:0000256" key="1">
    <source>
        <dbReference type="ARBA" id="ARBA00000109"/>
    </source>
</evidence>
<proteinExistence type="inferred from homology"/>
<evidence type="ECO:0000256" key="6">
    <source>
        <dbReference type="ARBA" id="ARBA00022552"/>
    </source>
</evidence>
<dbReference type="GO" id="GO:0006397">
    <property type="term" value="P:mRNA processing"/>
    <property type="evidence" value="ECO:0007669"/>
    <property type="project" value="UniProtKB-UniRule"/>
</dbReference>
<keyword evidence="20" id="KW-1185">Reference proteome</keyword>
<dbReference type="GO" id="GO:0010468">
    <property type="term" value="P:regulation of gene expression"/>
    <property type="evidence" value="ECO:0007669"/>
    <property type="project" value="TreeGrafter"/>
</dbReference>
<keyword evidence="15" id="KW-0699">rRNA-binding</keyword>
<keyword evidence="12 15" id="KW-0378">Hydrolase</keyword>
<comment type="subunit">
    <text evidence="4 15">Homodimer.</text>
</comment>
<dbReference type="PANTHER" id="PTHR11207">
    <property type="entry name" value="RIBONUCLEASE III"/>
    <property type="match status" value="1"/>
</dbReference>
<evidence type="ECO:0000256" key="5">
    <source>
        <dbReference type="ARBA" id="ARBA00022490"/>
    </source>
</evidence>
<feature type="domain" description="DRBM" evidence="17">
    <location>
        <begin position="160"/>
        <end position="229"/>
    </location>
</feature>
<name>A0A934IU36_9HYPH</name>
<evidence type="ECO:0000256" key="13">
    <source>
        <dbReference type="ARBA" id="ARBA00022842"/>
    </source>
</evidence>
<evidence type="ECO:0000259" key="17">
    <source>
        <dbReference type="PROSITE" id="PS50137"/>
    </source>
</evidence>
<comment type="cofactor">
    <cofactor evidence="15">
        <name>Mg(2+)</name>
        <dbReference type="ChEBI" id="CHEBI:18420"/>
    </cofactor>
</comment>
<dbReference type="FunFam" id="1.10.1520.10:FF:000001">
    <property type="entry name" value="Ribonuclease 3"/>
    <property type="match status" value="1"/>
</dbReference>
<dbReference type="PANTHER" id="PTHR11207:SF0">
    <property type="entry name" value="RIBONUCLEASE 3"/>
    <property type="match status" value="1"/>
</dbReference>
<evidence type="ECO:0000256" key="4">
    <source>
        <dbReference type="ARBA" id="ARBA00011738"/>
    </source>
</evidence>
<evidence type="ECO:0000256" key="8">
    <source>
        <dbReference type="ARBA" id="ARBA00022694"/>
    </source>
</evidence>
<dbReference type="AlphaFoldDB" id="A0A934IU36"/>
<evidence type="ECO:0000256" key="12">
    <source>
        <dbReference type="ARBA" id="ARBA00022801"/>
    </source>
</evidence>
<evidence type="ECO:0000256" key="2">
    <source>
        <dbReference type="ARBA" id="ARBA00004496"/>
    </source>
</evidence>
<keyword evidence="14 15" id="KW-0694">RNA-binding</keyword>
<dbReference type="HAMAP" id="MF_00104">
    <property type="entry name" value="RNase_III"/>
    <property type="match status" value="1"/>
</dbReference>
<dbReference type="FunFam" id="3.30.160.20:FF:000003">
    <property type="entry name" value="Ribonuclease 3"/>
    <property type="match status" value="1"/>
</dbReference>
<keyword evidence="7 15" id="KW-0507">mRNA processing</keyword>
<dbReference type="CDD" id="cd00593">
    <property type="entry name" value="RIBOc"/>
    <property type="match status" value="1"/>
</dbReference>
<feature type="domain" description="RNase III" evidence="18">
    <location>
        <begin position="9"/>
        <end position="135"/>
    </location>
</feature>
<dbReference type="Pfam" id="PF00035">
    <property type="entry name" value="dsrm"/>
    <property type="match status" value="1"/>
</dbReference>
<comment type="function">
    <text evidence="15">Digests double-stranded RNA. Involved in the processing of primary rRNA transcript to yield the immediate precursors to the large and small rRNAs (23S and 16S). Processes some mRNAs, and tRNAs when they are encoded in the rRNA operon. Processes pre-crRNA and tracrRNA of type II CRISPR loci if present in the organism.</text>
</comment>
<comment type="subcellular location">
    <subcellularLocation>
        <location evidence="2 15">Cytoplasm</location>
    </subcellularLocation>
</comment>
<dbReference type="SMART" id="SM00535">
    <property type="entry name" value="RIBOc"/>
    <property type="match status" value="1"/>
</dbReference>
<dbReference type="PROSITE" id="PS50142">
    <property type="entry name" value="RNASE_3_2"/>
    <property type="match status" value="1"/>
</dbReference>
<evidence type="ECO:0000256" key="7">
    <source>
        <dbReference type="ARBA" id="ARBA00022664"/>
    </source>
</evidence>
<organism evidence="19 20">
    <name type="scientific">Acuticoccus mangrovi</name>
    <dbReference type="NCBI Taxonomy" id="2796142"/>
    <lineage>
        <taxon>Bacteria</taxon>
        <taxon>Pseudomonadati</taxon>
        <taxon>Pseudomonadota</taxon>
        <taxon>Alphaproteobacteria</taxon>
        <taxon>Hyphomicrobiales</taxon>
        <taxon>Amorphaceae</taxon>
        <taxon>Acuticoccus</taxon>
    </lineage>
</organism>
<evidence type="ECO:0000259" key="18">
    <source>
        <dbReference type="PROSITE" id="PS50142"/>
    </source>
</evidence>
<dbReference type="SUPFAM" id="SSF54768">
    <property type="entry name" value="dsRNA-binding domain-like"/>
    <property type="match status" value="1"/>
</dbReference>
<feature type="region of interest" description="Disordered" evidence="16">
    <location>
        <begin position="154"/>
        <end position="187"/>
    </location>
</feature>
<dbReference type="SUPFAM" id="SSF69065">
    <property type="entry name" value="RNase III domain-like"/>
    <property type="match status" value="1"/>
</dbReference>
<feature type="binding site" evidence="15">
    <location>
        <position position="124"/>
    </location>
    <ligand>
        <name>Mg(2+)</name>
        <dbReference type="ChEBI" id="CHEBI:18420"/>
    </ligand>
</feature>
<dbReference type="RefSeq" id="WP_198884097.1">
    <property type="nucleotide sequence ID" value="NZ_JAEKJA010000024.1"/>
</dbReference>
<dbReference type="GO" id="GO:0046872">
    <property type="term" value="F:metal ion binding"/>
    <property type="evidence" value="ECO:0007669"/>
    <property type="project" value="UniProtKB-KW"/>
</dbReference>
<dbReference type="GO" id="GO:0005737">
    <property type="term" value="C:cytoplasm"/>
    <property type="evidence" value="ECO:0007669"/>
    <property type="project" value="UniProtKB-SubCell"/>
</dbReference>
<keyword evidence="9 15" id="KW-0540">Nuclease</keyword>
<dbReference type="GO" id="GO:0008033">
    <property type="term" value="P:tRNA processing"/>
    <property type="evidence" value="ECO:0007669"/>
    <property type="project" value="UniProtKB-KW"/>
</dbReference>
<keyword evidence="8 15" id="KW-0819">tRNA processing</keyword>
<dbReference type="GO" id="GO:0006364">
    <property type="term" value="P:rRNA processing"/>
    <property type="evidence" value="ECO:0007669"/>
    <property type="project" value="UniProtKB-UniRule"/>
</dbReference>
<sequence>MGGRRDDALRALEDALGHRFADRAVLERALMHASVHDDGRGESYQRLEFLGDRVLGLAIASRLYDAFPGADEGDLARRLNALVRREACADRALAMGINKALKLGAAEALAGGRKKTAILADACEAVLAAVYLDAGFGAAVGVIDRVWEPLLARADEPERDPKTALQERLQASGGPPPTYRLKERTGPDHRPHFVIEVVGSDGVLAVGEGGSKREAEQQAARAALASLRESV</sequence>
<comment type="caution">
    <text evidence="19">The sequence shown here is derived from an EMBL/GenBank/DDBJ whole genome shotgun (WGS) entry which is preliminary data.</text>
</comment>
<dbReference type="InterPro" id="IPR014720">
    <property type="entry name" value="dsRBD_dom"/>
</dbReference>
<comment type="catalytic activity">
    <reaction evidence="1 15">
        <text>Endonucleolytic cleavage to 5'-phosphomonoester.</text>
        <dbReference type="EC" id="3.1.26.3"/>
    </reaction>
</comment>
<keyword evidence="6 15" id="KW-0698">rRNA processing</keyword>
<evidence type="ECO:0000256" key="11">
    <source>
        <dbReference type="ARBA" id="ARBA00022759"/>
    </source>
</evidence>
<reference evidence="19" key="1">
    <citation type="submission" date="2020-12" db="EMBL/GenBank/DDBJ databases">
        <title>Bacterial taxonomy.</title>
        <authorList>
            <person name="Pan X."/>
        </authorList>
    </citation>
    <scope>NUCLEOTIDE SEQUENCE</scope>
    <source>
        <strain evidence="19">B2012</strain>
    </source>
</reference>
<evidence type="ECO:0000256" key="9">
    <source>
        <dbReference type="ARBA" id="ARBA00022722"/>
    </source>
</evidence>
<dbReference type="InterPro" id="IPR011907">
    <property type="entry name" value="RNase_III"/>
</dbReference>
<dbReference type="GO" id="GO:0019843">
    <property type="term" value="F:rRNA binding"/>
    <property type="evidence" value="ECO:0007669"/>
    <property type="project" value="UniProtKB-KW"/>
</dbReference>
<dbReference type="PROSITE" id="PS00517">
    <property type="entry name" value="RNASE_3_1"/>
    <property type="match status" value="1"/>
</dbReference>